<evidence type="ECO:0000313" key="2">
    <source>
        <dbReference type="EMBL" id="MFD2802807.1"/>
    </source>
</evidence>
<proteinExistence type="predicted"/>
<keyword evidence="1" id="KW-0812">Transmembrane</keyword>
<feature type="transmembrane region" description="Helical" evidence="1">
    <location>
        <begin position="20"/>
        <end position="41"/>
    </location>
</feature>
<dbReference type="RefSeq" id="WP_377395809.1">
    <property type="nucleotide sequence ID" value="NZ_JBHSAN010000054.1"/>
</dbReference>
<gene>
    <name evidence="2" type="ORF">ACFS2C_25780</name>
</gene>
<keyword evidence="1" id="KW-0472">Membrane</keyword>
<dbReference type="Gene3D" id="2.160.20.80">
    <property type="entry name" value="E3 ubiquitin-protein ligase SopA"/>
    <property type="match status" value="1"/>
</dbReference>
<reference evidence="3" key="1">
    <citation type="journal article" date="2019" name="Int. J. Syst. Evol. Microbiol.">
        <title>The Global Catalogue of Microorganisms (GCM) 10K type strain sequencing project: providing services to taxonomists for standard genome sequencing and annotation.</title>
        <authorList>
            <consortium name="The Broad Institute Genomics Platform"/>
            <consortium name="The Broad Institute Genome Sequencing Center for Infectious Disease"/>
            <person name="Wu L."/>
            <person name="Ma J."/>
        </authorList>
    </citation>
    <scope>NUCLEOTIDE SEQUENCE [LARGE SCALE GENOMIC DNA]</scope>
    <source>
        <strain evidence="3">IBRC-M 10906</strain>
    </source>
</reference>
<keyword evidence="1" id="KW-1133">Transmembrane helix</keyword>
<keyword evidence="3" id="KW-1185">Reference proteome</keyword>
<evidence type="ECO:0000313" key="3">
    <source>
        <dbReference type="Proteomes" id="UP001597478"/>
    </source>
</evidence>
<feature type="transmembrane region" description="Helical" evidence="1">
    <location>
        <begin position="61"/>
        <end position="79"/>
    </location>
</feature>
<dbReference type="EMBL" id="JBHUOF010000049">
    <property type="protein sequence ID" value="MFD2802807.1"/>
    <property type="molecule type" value="Genomic_DNA"/>
</dbReference>
<dbReference type="Pfam" id="PF13576">
    <property type="entry name" value="Pentapeptide_3"/>
    <property type="match status" value="1"/>
</dbReference>
<organism evidence="2 3">
    <name type="scientific">Prauserella oleivorans</name>
    <dbReference type="NCBI Taxonomy" id="1478153"/>
    <lineage>
        <taxon>Bacteria</taxon>
        <taxon>Bacillati</taxon>
        <taxon>Actinomycetota</taxon>
        <taxon>Actinomycetes</taxon>
        <taxon>Pseudonocardiales</taxon>
        <taxon>Pseudonocardiaceae</taxon>
        <taxon>Prauserella</taxon>
    </lineage>
</organism>
<protein>
    <submittedName>
        <fullName evidence="2">Pentapeptide repeat-containing protein</fullName>
    </submittedName>
</protein>
<sequence>MDRFTVRRLRSSIGMSVFGWLVLGVAVAGGTAAGLLALLGWPRIPAAGEFGVAQTLELLKIALAVVAGFGGVVLLAVNLRRQRVAEAEHDLAVERGEREQVQSFNERFGTAAEQLAHESPAVRIAGVYAMAGLADDWLAKRQVCVDVLCGYLRLGSAEPDPGEVEVRDTVLRIVRERMRTGGHWRQVALDFTGVRFVDADFSGMVFGGDVTFDGAVFEGERTSFDHARFHGTLSCHGTSFDSRLTTFTSARFLGTGVEFVGTRFGGEVVDFRDAELRGRSVDFYRVAFGKQKLDFSAVTVRSGVLRFESCEFSDVELSFELLNDLLAFHDGASPHGRVSIEDSRFTDGSFDLRHVVSPEPGPLWLLHTRFENVEFRLPGEPPAGRIHVRGLELVGCDLPGAYTRELSSRSTGAPADRDDQAPA</sequence>
<comment type="caution">
    <text evidence="2">The sequence shown here is derived from an EMBL/GenBank/DDBJ whole genome shotgun (WGS) entry which is preliminary data.</text>
</comment>
<dbReference type="InterPro" id="IPR001646">
    <property type="entry name" value="5peptide_repeat"/>
</dbReference>
<dbReference type="Proteomes" id="UP001597478">
    <property type="component" value="Unassembled WGS sequence"/>
</dbReference>
<accession>A0ABW5WI63</accession>
<name>A0ABW5WI63_9PSEU</name>
<evidence type="ECO:0000256" key="1">
    <source>
        <dbReference type="SAM" id="Phobius"/>
    </source>
</evidence>